<reference evidence="1" key="1">
    <citation type="journal article" date="2020" name="Fungal Divers.">
        <title>Resolving the Mortierellaceae phylogeny through synthesis of multi-gene phylogenetics and phylogenomics.</title>
        <authorList>
            <person name="Vandepol N."/>
            <person name="Liber J."/>
            <person name="Desiro A."/>
            <person name="Na H."/>
            <person name="Kennedy M."/>
            <person name="Barry K."/>
            <person name="Grigoriev I.V."/>
            <person name="Miller A.N."/>
            <person name="O'Donnell K."/>
            <person name="Stajich J.E."/>
            <person name="Bonito G."/>
        </authorList>
    </citation>
    <scope>NUCLEOTIDE SEQUENCE</scope>
    <source>
        <strain evidence="1">BC1065</strain>
    </source>
</reference>
<evidence type="ECO:0000313" key="1">
    <source>
        <dbReference type="EMBL" id="KAG0247254.1"/>
    </source>
</evidence>
<dbReference type="OrthoDB" id="6500128at2759"/>
<evidence type="ECO:0000313" key="2">
    <source>
        <dbReference type="Proteomes" id="UP000807716"/>
    </source>
</evidence>
<gene>
    <name evidence="1" type="ORF">DFQ27_002336</name>
</gene>
<dbReference type="AlphaFoldDB" id="A0A9P6TTU5"/>
<accession>A0A9P6TTU5</accession>
<dbReference type="EMBL" id="JAAAJB010001879">
    <property type="protein sequence ID" value="KAG0247254.1"/>
    <property type="molecule type" value="Genomic_DNA"/>
</dbReference>
<dbReference type="Proteomes" id="UP000807716">
    <property type="component" value="Unassembled WGS sequence"/>
</dbReference>
<comment type="caution">
    <text evidence="1">The sequence shown here is derived from an EMBL/GenBank/DDBJ whole genome shotgun (WGS) entry which is preliminary data.</text>
</comment>
<name>A0A9P6TTU5_9FUNG</name>
<feature type="non-terminal residue" evidence="1">
    <location>
        <position position="86"/>
    </location>
</feature>
<keyword evidence="2" id="KW-1185">Reference proteome</keyword>
<protein>
    <submittedName>
        <fullName evidence="1">Uncharacterized protein</fullName>
    </submittedName>
</protein>
<sequence length="86" mass="9773">MGQQLDATIIFPALAFYTSMRSQMNNWPIGLSALTDALISLRRIEDFLLAEEIQPLPEPDPSCPWAIEIQNGCFYWDRIQGPDEDS</sequence>
<organism evidence="1 2">
    <name type="scientific">Actinomortierella ambigua</name>
    <dbReference type="NCBI Taxonomy" id="1343610"/>
    <lineage>
        <taxon>Eukaryota</taxon>
        <taxon>Fungi</taxon>
        <taxon>Fungi incertae sedis</taxon>
        <taxon>Mucoromycota</taxon>
        <taxon>Mortierellomycotina</taxon>
        <taxon>Mortierellomycetes</taxon>
        <taxon>Mortierellales</taxon>
        <taxon>Mortierellaceae</taxon>
        <taxon>Actinomortierella</taxon>
    </lineage>
</organism>
<proteinExistence type="predicted"/>